<feature type="transmembrane region" description="Helical" evidence="1">
    <location>
        <begin position="29"/>
        <end position="46"/>
    </location>
</feature>
<accession>A0A2A7HU08</accession>
<evidence type="ECO:0000313" key="2">
    <source>
        <dbReference type="EMBL" id="PEC20410.1"/>
    </source>
</evidence>
<keyword evidence="1" id="KW-0812">Transmembrane</keyword>
<evidence type="ECO:0000313" key="3">
    <source>
        <dbReference type="Proteomes" id="UP000220006"/>
    </source>
</evidence>
<name>A0A2A7HU08_BACCE</name>
<keyword evidence="1" id="KW-1133">Transmembrane helix</keyword>
<proteinExistence type="predicted"/>
<reference evidence="2 3" key="1">
    <citation type="submission" date="2017-09" db="EMBL/GenBank/DDBJ databases">
        <title>Large-scale bioinformatics analysis of Bacillus genomes uncovers conserved roles of natural products in bacterial physiology.</title>
        <authorList>
            <consortium name="Agbiome Team Llc"/>
            <person name="Bleich R.M."/>
            <person name="Grubbs K.J."/>
            <person name="Santa Maria K.C."/>
            <person name="Allen S.E."/>
            <person name="Farag S."/>
            <person name="Shank E.A."/>
            <person name="Bowers A."/>
        </authorList>
    </citation>
    <scope>NUCLEOTIDE SEQUENCE [LARGE SCALE GENOMIC DNA]</scope>
    <source>
        <strain evidence="2 3">AFS096845</strain>
    </source>
</reference>
<protein>
    <submittedName>
        <fullName evidence="2">Uncharacterized protein</fullName>
    </submittedName>
</protein>
<keyword evidence="1" id="KW-0472">Membrane</keyword>
<feature type="transmembrane region" description="Helical" evidence="1">
    <location>
        <begin position="58"/>
        <end position="75"/>
    </location>
</feature>
<comment type="caution">
    <text evidence="2">The sequence shown here is derived from an EMBL/GenBank/DDBJ whole genome shotgun (WGS) entry which is preliminary data.</text>
</comment>
<dbReference type="AlphaFoldDB" id="A0A2A7HU08"/>
<gene>
    <name evidence="2" type="ORF">COM96_19440</name>
</gene>
<dbReference type="EMBL" id="NVLK01000043">
    <property type="protein sequence ID" value="PEC20410.1"/>
    <property type="molecule type" value="Genomic_DNA"/>
</dbReference>
<sequence>MFCFLVVISSKKSLITTMTEKEVEDVNRFVRIVLISMMMSVIWFTIKEVIQITLNYQIHDMLIGTVCFVFIYRFYDKLGLR</sequence>
<organism evidence="2 3">
    <name type="scientific">Bacillus cereus</name>
    <dbReference type="NCBI Taxonomy" id="1396"/>
    <lineage>
        <taxon>Bacteria</taxon>
        <taxon>Bacillati</taxon>
        <taxon>Bacillota</taxon>
        <taxon>Bacilli</taxon>
        <taxon>Bacillales</taxon>
        <taxon>Bacillaceae</taxon>
        <taxon>Bacillus</taxon>
        <taxon>Bacillus cereus group</taxon>
    </lineage>
</organism>
<evidence type="ECO:0000256" key="1">
    <source>
        <dbReference type="SAM" id="Phobius"/>
    </source>
</evidence>
<dbReference type="Proteomes" id="UP000220006">
    <property type="component" value="Unassembled WGS sequence"/>
</dbReference>